<evidence type="ECO:0000313" key="2">
    <source>
        <dbReference type="EMBL" id="KAB1218832.1"/>
    </source>
</evidence>
<gene>
    <name evidence="2" type="ORF">CJ030_MR3G007331</name>
</gene>
<name>A0A6A1W0T8_9ROSI</name>
<dbReference type="Proteomes" id="UP000516437">
    <property type="component" value="Chromosome 3"/>
</dbReference>
<evidence type="ECO:0000313" key="3">
    <source>
        <dbReference type="Proteomes" id="UP000516437"/>
    </source>
</evidence>
<reference evidence="2 3" key="1">
    <citation type="journal article" date="2019" name="Plant Biotechnol. J.">
        <title>The red bayberry genome and genetic basis of sex determination.</title>
        <authorList>
            <person name="Jia H.M."/>
            <person name="Jia H.J."/>
            <person name="Cai Q.L."/>
            <person name="Wang Y."/>
            <person name="Zhao H.B."/>
            <person name="Yang W.F."/>
            <person name="Wang G.Y."/>
            <person name="Li Y.H."/>
            <person name="Zhan D.L."/>
            <person name="Shen Y.T."/>
            <person name="Niu Q.F."/>
            <person name="Chang L."/>
            <person name="Qiu J."/>
            <person name="Zhao L."/>
            <person name="Xie H.B."/>
            <person name="Fu W.Y."/>
            <person name="Jin J."/>
            <person name="Li X.W."/>
            <person name="Jiao Y."/>
            <person name="Zhou C.C."/>
            <person name="Tu T."/>
            <person name="Chai C.Y."/>
            <person name="Gao J.L."/>
            <person name="Fan L.J."/>
            <person name="van de Weg E."/>
            <person name="Wang J.Y."/>
            <person name="Gao Z.S."/>
        </authorList>
    </citation>
    <scope>NUCLEOTIDE SEQUENCE [LARGE SCALE GENOMIC DNA]</scope>
    <source>
        <tissue evidence="2">Leaves</tissue>
    </source>
</reference>
<proteinExistence type="predicted"/>
<dbReference type="AlphaFoldDB" id="A0A6A1W0T8"/>
<evidence type="ECO:0000256" key="1">
    <source>
        <dbReference type="SAM" id="MobiDB-lite"/>
    </source>
</evidence>
<feature type="region of interest" description="Disordered" evidence="1">
    <location>
        <begin position="35"/>
        <end position="90"/>
    </location>
</feature>
<comment type="caution">
    <text evidence="2">The sequence shown here is derived from an EMBL/GenBank/DDBJ whole genome shotgun (WGS) entry which is preliminary data.</text>
</comment>
<keyword evidence="3" id="KW-1185">Reference proteome</keyword>
<organism evidence="2 3">
    <name type="scientific">Morella rubra</name>
    <name type="common">Chinese bayberry</name>
    <dbReference type="NCBI Taxonomy" id="262757"/>
    <lineage>
        <taxon>Eukaryota</taxon>
        <taxon>Viridiplantae</taxon>
        <taxon>Streptophyta</taxon>
        <taxon>Embryophyta</taxon>
        <taxon>Tracheophyta</taxon>
        <taxon>Spermatophyta</taxon>
        <taxon>Magnoliopsida</taxon>
        <taxon>eudicotyledons</taxon>
        <taxon>Gunneridae</taxon>
        <taxon>Pentapetalae</taxon>
        <taxon>rosids</taxon>
        <taxon>fabids</taxon>
        <taxon>Fagales</taxon>
        <taxon>Myricaceae</taxon>
        <taxon>Morella</taxon>
    </lineage>
</organism>
<protein>
    <submittedName>
        <fullName evidence="2">Uncharacterized protein</fullName>
    </submittedName>
</protein>
<dbReference type="EMBL" id="RXIC02000021">
    <property type="protein sequence ID" value="KAB1218832.1"/>
    <property type="molecule type" value="Genomic_DNA"/>
</dbReference>
<sequence>MASILNWMKGMTLQMLTRSRRLSQLLPEFTSLGAVPARPKKSKKKGAQAQVPYRERSDANPLDAVEPPTMAAAETHPMRTCSTQPPSMTRRLDSTGIAARVSDRLHGGVGSQGSSRPPVVIDLAEPESESGVRCSWGLPVPVACNSEYQTTLQAMDHEIRGRGREKLS</sequence>
<accession>A0A6A1W0T8</accession>